<reference evidence="2" key="1">
    <citation type="submission" date="2023-07" db="EMBL/GenBank/DDBJ databases">
        <title>Whole genome shotgun sequence of Streptomyces spororaveus NBRC 15456.</title>
        <authorList>
            <person name="Komaki H."/>
            <person name="Tamura T."/>
        </authorList>
    </citation>
    <scope>NUCLEOTIDE SEQUENCE [LARGE SCALE GENOMIC DNA]</scope>
    <source>
        <strain evidence="2">NBRC 15456</strain>
    </source>
</reference>
<proteinExistence type="predicted"/>
<sequence length="51" mass="5351">MAHPWGLAQMDADTSRATPLPRIRPQGLLGIVLFVLIGTDVLSPHAGESGS</sequence>
<accession>A0ABQ3TLX6</accession>
<dbReference type="EMBL" id="BNED01000005">
    <property type="protein sequence ID" value="GHI81424.1"/>
    <property type="molecule type" value="Genomic_DNA"/>
</dbReference>
<dbReference type="Proteomes" id="UP000608522">
    <property type="component" value="Unassembled WGS sequence"/>
</dbReference>
<organism evidence="1 2">
    <name type="scientific">Streptomyces spororaveus</name>
    <dbReference type="NCBI Taxonomy" id="284039"/>
    <lineage>
        <taxon>Bacteria</taxon>
        <taxon>Bacillati</taxon>
        <taxon>Actinomycetota</taxon>
        <taxon>Actinomycetes</taxon>
        <taxon>Kitasatosporales</taxon>
        <taxon>Streptomycetaceae</taxon>
        <taxon>Streptomyces</taxon>
    </lineage>
</organism>
<protein>
    <submittedName>
        <fullName evidence="1">Uncharacterized protein</fullName>
    </submittedName>
</protein>
<keyword evidence="2" id="KW-1185">Reference proteome</keyword>
<evidence type="ECO:0000313" key="1">
    <source>
        <dbReference type="EMBL" id="GHI81424.1"/>
    </source>
</evidence>
<comment type="caution">
    <text evidence="1">The sequence shown here is derived from an EMBL/GenBank/DDBJ whole genome shotgun (WGS) entry which is preliminary data.</text>
</comment>
<gene>
    <name evidence="1" type="ORF">Sspor_69850</name>
</gene>
<evidence type="ECO:0000313" key="2">
    <source>
        <dbReference type="Proteomes" id="UP000608522"/>
    </source>
</evidence>
<name>A0ABQ3TLX6_9ACTN</name>